<accession>A0A375HEK5</accession>
<dbReference type="PANTHER" id="PTHR30349:SF41">
    <property type="entry name" value="INTEGRASE_RECOMBINASE PROTEIN MJ0367-RELATED"/>
    <property type="match status" value="1"/>
</dbReference>
<gene>
    <name evidence="9" type="ORF">CBM2612_P0055</name>
    <name evidence="8" type="ORF">CBM2613_U10003</name>
</gene>
<dbReference type="RefSeq" id="WP_115683999.1">
    <property type="nucleotide sequence ID" value="NZ_LT976998.1"/>
</dbReference>
<dbReference type="InterPro" id="IPR044068">
    <property type="entry name" value="CB"/>
</dbReference>
<dbReference type="PROSITE" id="PS51900">
    <property type="entry name" value="CB"/>
    <property type="match status" value="1"/>
</dbReference>
<evidence type="ECO:0000259" key="7">
    <source>
        <dbReference type="PROSITE" id="PS51900"/>
    </source>
</evidence>
<dbReference type="InterPro" id="IPR013762">
    <property type="entry name" value="Integrase-like_cat_sf"/>
</dbReference>
<keyword evidence="4" id="KW-0233">DNA recombination</keyword>
<dbReference type="SUPFAM" id="SSF56349">
    <property type="entry name" value="DNA breaking-rejoining enzymes"/>
    <property type="match status" value="1"/>
</dbReference>
<evidence type="ECO:0000256" key="1">
    <source>
        <dbReference type="ARBA" id="ARBA00008857"/>
    </source>
</evidence>
<feature type="domain" description="Tyr recombinase" evidence="6">
    <location>
        <begin position="385"/>
        <end position="616"/>
    </location>
</feature>
<dbReference type="GO" id="GO:0006310">
    <property type="term" value="P:DNA recombination"/>
    <property type="evidence" value="ECO:0007669"/>
    <property type="project" value="UniProtKB-KW"/>
</dbReference>
<dbReference type="PROSITE" id="PS51898">
    <property type="entry name" value="TYR_RECOMBINASE"/>
    <property type="match status" value="1"/>
</dbReference>
<dbReference type="Gene3D" id="1.10.150.130">
    <property type="match status" value="1"/>
</dbReference>
<dbReference type="InterPro" id="IPR022169">
    <property type="entry name" value="DUF3701"/>
</dbReference>
<dbReference type="Pfam" id="PF12482">
    <property type="entry name" value="DUF3701"/>
    <property type="match status" value="1"/>
</dbReference>
<sequence>MAQHNHVASTHPRYTRADFTALRFRLNRIPTADILSRVYDEEALQAAGIDTPAQLEARLDAMRDHLVERVCLANPYLSQTLADARRFHRWPKTAIDYLVRAADADFSRPQPDDPVSAWLRPIVFRTLRAEQIHTLAQLQAYIESRGKRWYLPIPRLGAGKARAIERWLQGHAATLGPLVVADDTSQTALVELAPDIVRNLVPLEQIRRVVPALDGSQGRNRAPGLCLIAARNDLEAIQAYLYRFHDRDKTARAYQKELERFLLWCVGVRRTALSSVSAEDCERYKDFLAQPDAAWIGPKVPRSSARWRPFAGPLQSESQRYAVLVLRGFFAWLVGVRYLGGNPWLLVHDPLTARRDVPLAIEKALPDSLWDTLARPDGILDQLCAKWPASSPESVRATPLTANDADAPGAQYRLARAAVLLLGCTGARREEAARALRCHLKPVPMQAATPAGLWELALLGKRSQWRTVFLPQRVVAALRAHWNDRGHDFEDGTQSLSLLSPVVVPATPTARAKHLSREDGQQALTGKGFSPDGLYQLLTAMLLRIAEDATLPLADAERSLLRQVSPHALRHTFATHAVANEMPPDVLQRLLGHVSLQTTSLYVRAERARSLMAVAKLFPNSE</sequence>
<dbReference type="PANTHER" id="PTHR30349">
    <property type="entry name" value="PHAGE INTEGRASE-RELATED"/>
    <property type="match status" value="1"/>
</dbReference>
<evidence type="ECO:0000259" key="6">
    <source>
        <dbReference type="PROSITE" id="PS51898"/>
    </source>
</evidence>
<name>A0A375HEK5_9BURK</name>
<evidence type="ECO:0000313" key="10">
    <source>
        <dbReference type="Proteomes" id="UP000256952"/>
    </source>
</evidence>
<dbReference type="Pfam" id="PF00589">
    <property type="entry name" value="Phage_integrase"/>
    <property type="match status" value="1"/>
</dbReference>
<dbReference type="InterPro" id="IPR050090">
    <property type="entry name" value="Tyrosine_recombinase_XerCD"/>
</dbReference>
<evidence type="ECO:0000313" key="8">
    <source>
        <dbReference type="EMBL" id="SOZ75101.1"/>
    </source>
</evidence>
<keyword evidence="9" id="KW-0614">Plasmid</keyword>
<dbReference type="GO" id="GO:0015074">
    <property type="term" value="P:DNA integration"/>
    <property type="evidence" value="ECO:0007669"/>
    <property type="project" value="UniProtKB-KW"/>
</dbReference>
<dbReference type="GO" id="GO:0003677">
    <property type="term" value="F:DNA binding"/>
    <property type="evidence" value="ECO:0007669"/>
    <property type="project" value="UniProtKB-UniRule"/>
</dbReference>
<reference evidence="8" key="1">
    <citation type="submission" date="2018-01" db="EMBL/GenBank/DDBJ databases">
        <authorList>
            <person name="Clerissi C."/>
        </authorList>
    </citation>
    <scope>NUCLEOTIDE SEQUENCE</scope>
    <source>
        <strain evidence="8">Cupriavidus taiwanensis STM 8556</strain>
    </source>
</reference>
<dbReference type="InterPro" id="IPR002104">
    <property type="entry name" value="Integrase_catalytic"/>
</dbReference>
<comment type="similarity">
    <text evidence="1">Belongs to the 'phage' integrase family.</text>
</comment>
<keyword evidence="2" id="KW-0229">DNA integration</keyword>
<reference evidence="9 10" key="2">
    <citation type="submission" date="2018-01" db="EMBL/GenBank/DDBJ databases">
        <authorList>
            <person name="Gaut B.S."/>
            <person name="Morton B.R."/>
            <person name="Clegg M.T."/>
            <person name="Duvall M.R."/>
        </authorList>
    </citation>
    <scope>NUCLEOTIDE SEQUENCE</scope>
    <source>
        <strain evidence="9">Cupriavidus taiwanensis STM 8555</strain>
        <plasmid evidence="9">I</plasmid>
    </source>
</reference>
<proteinExistence type="inferred from homology"/>
<dbReference type="InterPro" id="IPR011010">
    <property type="entry name" value="DNA_brk_join_enz"/>
</dbReference>
<dbReference type="CDD" id="cd00397">
    <property type="entry name" value="DNA_BRE_C"/>
    <property type="match status" value="1"/>
</dbReference>
<dbReference type="InterPro" id="IPR010998">
    <property type="entry name" value="Integrase_recombinase_N"/>
</dbReference>
<dbReference type="Gene3D" id="1.10.443.10">
    <property type="entry name" value="Intergrase catalytic core"/>
    <property type="match status" value="1"/>
</dbReference>
<feature type="domain" description="Core-binding (CB)" evidence="7">
    <location>
        <begin position="231"/>
        <end position="334"/>
    </location>
</feature>
<evidence type="ECO:0000256" key="3">
    <source>
        <dbReference type="ARBA" id="ARBA00023125"/>
    </source>
</evidence>
<keyword evidence="3 5" id="KW-0238">DNA-binding</keyword>
<evidence type="ECO:0000313" key="9">
    <source>
        <dbReference type="EMBL" id="SPD48710.1"/>
    </source>
</evidence>
<organism evidence="9">
    <name type="scientific">Cupriavidus taiwanensis</name>
    <dbReference type="NCBI Taxonomy" id="164546"/>
    <lineage>
        <taxon>Bacteria</taxon>
        <taxon>Pseudomonadati</taxon>
        <taxon>Pseudomonadota</taxon>
        <taxon>Betaproteobacteria</taxon>
        <taxon>Burkholderiales</taxon>
        <taxon>Burkholderiaceae</taxon>
        <taxon>Cupriavidus</taxon>
    </lineage>
</organism>
<evidence type="ECO:0000256" key="2">
    <source>
        <dbReference type="ARBA" id="ARBA00022908"/>
    </source>
</evidence>
<dbReference type="EMBL" id="LT984809">
    <property type="protein sequence ID" value="SPD48710.1"/>
    <property type="molecule type" value="Genomic_DNA"/>
</dbReference>
<evidence type="ECO:0000256" key="5">
    <source>
        <dbReference type="PROSITE-ProRule" id="PRU01248"/>
    </source>
</evidence>
<dbReference type="Proteomes" id="UP000256952">
    <property type="component" value="Unassembled WGS sequence"/>
</dbReference>
<geneLocation type="plasmid" evidence="9">
    <name>I</name>
</geneLocation>
<dbReference type="EMBL" id="OFTH01000052">
    <property type="protein sequence ID" value="SOZ75101.1"/>
    <property type="molecule type" value="Genomic_DNA"/>
</dbReference>
<evidence type="ECO:0000256" key="4">
    <source>
        <dbReference type="ARBA" id="ARBA00023172"/>
    </source>
</evidence>
<dbReference type="AlphaFoldDB" id="A0A375HEK5"/>
<protein>
    <submittedName>
        <fullName evidence="9">Phage integrase</fullName>
    </submittedName>
</protein>